<accession>A0A931CMR8</accession>
<protein>
    <submittedName>
        <fullName evidence="2">Uncharacterized protein</fullName>
    </submittedName>
</protein>
<evidence type="ECO:0000256" key="1">
    <source>
        <dbReference type="SAM" id="MobiDB-lite"/>
    </source>
</evidence>
<sequence>MTKAPTSGTSSSADPTSSATDASPSSDPSSSSGSTSIAPAAPSAESTAAVWKTFTDRRHSVRFELPQDWTVQQDADGPAAGAMNIVIKDPDGQRLATLATGISGLGGACAEEQMRPYTVLASIPMDVPSTATDAQAVSPRFVYRLIQGTNSFYASYGITDHAAGANGTACLIYNTVTGPSIGIYMFGDALQLTPGGRTFNTIAEAQKYMLSAEFQNIQRMITSLKITA</sequence>
<dbReference type="Proteomes" id="UP000655366">
    <property type="component" value="Unassembled WGS sequence"/>
</dbReference>
<organism evidence="2 3">
    <name type="scientific">Arthrobacter terrae</name>
    <dbReference type="NCBI Taxonomy" id="2935737"/>
    <lineage>
        <taxon>Bacteria</taxon>
        <taxon>Bacillati</taxon>
        <taxon>Actinomycetota</taxon>
        <taxon>Actinomycetes</taxon>
        <taxon>Micrococcales</taxon>
        <taxon>Micrococcaceae</taxon>
        <taxon>Arthrobacter</taxon>
    </lineage>
</organism>
<dbReference type="AlphaFoldDB" id="A0A931CMR8"/>
<name>A0A931CMR8_9MICC</name>
<proteinExistence type="predicted"/>
<evidence type="ECO:0000313" key="2">
    <source>
        <dbReference type="EMBL" id="MBG0741457.1"/>
    </source>
</evidence>
<reference evidence="2 3" key="1">
    <citation type="submission" date="2020-11" db="EMBL/GenBank/DDBJ databases">
        <title>Arthrobacter antarcticus sp. nov., isolated from Antarctic Soil.</title>
        <authorList>
            <person name="Li J."/>
        </authorList>
    </citation>
    <scope>NUCLEOTIDE SEQUENCE [LARGE SCALE GENOMIC DNA]</scope>
    <source>
        <strain evidence="2 3">Z1-20</strain>
    </source>
</reference>
<dbReference type="RefSeq" id="WP_196398394.1">
    <property type="nucleotide sequence ID" value="NZ_JADNYM010000031.1"/>
</dbReference>
<feature type="region of interest" description="Disordered" evidence="1">
    <location>
        <begin position="1"/>
        <end position="46"/>
    </location>
</feature>
<keyword evidence="3" id="KW-1185">Reference proteome</keyword>
<gene>
    <name evidence="2" type="ORF">IV500_19005</name>
</gene>
<dbReference type="EMBL" id="JADNYM010000031">
    <property type="protein sequence ID" value="MBG0741457.1"/>
    <property type="molecule type" value="Genomic_DNA"/>
</dbReference>
<evidence type="ECO:0000313" key="3">
    <source>
        <dbReference type="Proteomes" id="UP000655366"/>
    </source>
</evidence>
<comment type="caution">
    <text evidence="2">The sequence shown here is derived from an EMBL/GenBank/DDBJ whole genome shotgun (WGS) entry which is preliminary data.</text>
</comment>